<name>A0AAV1HZN2_9CHLO</name>
<dbReference type="InterPro" id="IPR036291">
    <property type="entry name" value="NAD(P)-bd_dom_sf"/>
</dbReference>
<evidence type="ECO:0000256" key="4">
    <source>
        <dbReference type="ARBA" id="ARBA00048508"/>
    </source>
</evidence>
<dbReference type="InterPro" id="IPR002347">
    <property type="entry name" value="SDR_fam"/>
</dbReference>
<dbReference type="Pfam" id="PF00106">
    <property type="entry name" value="adh_short"/>
    <property type="match status" value="1"/>
</dbReference>
<accession>A0AAV1HZN2</accession>
<comment type="pathway">
    <text evidence="1">Lipid metabolism; fatty acid biosynthesis.</text>
</comment>
<reference evidence="5 6" key="1">
    <citation type="submission" date="2023-10" db="EMBL/GenBank/DDBJ databases">
        <authorList>
            <person name="Maclean D."/>
            <person name="Macfadyen A."/>
        </authorList>
    </citation>
    <scope>NUCLEOTIDE SEQUENCE [LARGE SCALE GENOMIC DNA]</scope>
</reference>
<keyword evidence="6" id="KW-1185">Reference proteome</keyword>
<evidence type="ECO:0000256" key="1">
    <source>
        <dbReference type="ARBA" id="ARBA00005194"/>
    </source>
</evidence>
<dbReference type="PANTHER" id="PTHR42879:SF2">
    <property type="entry name" value="3-OXOACYL-[ACYL-CARRIER-PROTEIN] REDUCTASE FABG"/>
    <property type="match status" value="1"/>
</dbReference>
<comment type="caution">
    <text evidence="5">The sequence shown here is derived from an EMBL/GenBank/DDBJ whole genome shotgun (WGS) entry which is preliminary data.</text>
</comment>
<proteinExistence type="inferred from homology"/>
<dbReference type="SUPFAM" id="SSF51735">
    <property type="entry name" value="NAD(P)-binding Rossmann-fold domains"/>
    <property type="match status" value="1"/>
</dbReference>
<dbReference type="Gene3D" id="3.40.50.720">
    <property type="entry name" value="NAD(P)-binding Rossmann-like Domain"/>
    <property type="match status" value="1"/>
</dbReference>
<sequence length="317" mass="34457">MRTSHHVFPTVIPKQCSRKAGTFRVMAQEDGKIAVVTGGTRGIGYAIVRSLARSGYKGFVLGYNSDHEAAKRAQAELAEEFGVRSVCVQGDVADAAIVRQLFQAVQESFDNRCTAFVHNAGLILGFSSKSLYEKAPVVDERTQQQLLAVSTNPDVTPSDTELDDMEERFEYYWRVYTLAFQLGMKLAVRCEGFQHIIAISAPGCNITYSPFIWLDDRGQGKAGMEYLVRVAARLYAKKGVNCNAIIPGLVLAGGTLDSIKKSKTLKTATDDRANNTTGRLMPPGEIGDVVSFLCSPQGLAITGVALPVDNGLHLFGR</sequence>
<protein>
    <recommendedName>
        <fullName evidence="3">3-oxoacyl-[acyl-carrier-protein] reductase</fullName>
        <ecNumber evidence="3">1.1.1.100</ecNumber>
    </recommendedName>
</protein>
<evidence type="ECO:0000256" key="2">
    <source>
        <dbReference type="ARBA" id="ARBA00006484"/>
    </source>
</evidence>
<comment type="catalytic activity">
    <reaction evidence="4">
        <text>a (3R)-hydroxyacyl-[ACP] + NADP(+) = a 3-oxoacyl-[ACP] + NADPH + H(+)</text>
        <dbReference type="Rhea" id="RHEA:17397"/>
        <dbReference type="Rhea" id="RHEA-COMP:9916"/>
        <dbReference type="Rhea" id="RHEA-COMP:9945"/>
        <dbReference type="ChEBI" id="CHEBI:15378"/>
        <dbReference type="ChEBI" id="CHEBI:57783"/>
        <dbReference type="ChEBI" id="CHEBI:58349"/>
        <dbReference type="ChEBI" id="CHEBI:78776"/>
        <dbReference type="ChEBI" id="CHEBI:78827"/>
        <dbReference type="EC" id="1.1.1.100"/>
    </reaction>
</comment>
<dbReference type="GO" id="GO:0004316">
    <property type="term" value="F:3-oxoacyl-[acyl-carrier-protein] reductase (NADPH) activity"/>
    <property type="evidence" value="ECO:0007669"/>
    <property type="project" value="UniProtKB-EC"/>
</dbReference>
<dbReference type="Proteomes" id="UP001314263">
    <property type="component" value="Unassembled WGS sequence"/>
</dbReference>
<gene>
    <name evidence="5" type="ORF">CVIRNUC_003791</name>
</gene>
<evidence type="ECO:0000313" key="6">
    <source>
        <dbReference type="Proteomes" id="UP001314263"/>
    </source>
</evidence>
<evidence type="ECO:0000256" key="3">
    <source>
        <dbReference type="ARBA" id="ARBA00012948"/>
    </source>
</evidence>
<evidence type="ECO:0000313" key="5">
    <source>
        <dbReference type="EMBL" id="CAK0770675.1"/>
    </source>
</evidence>
<comment type="similarity">
    <text evidence="2">Belongs to the short-chain dehydrogenases/reductases (SDR) family.</text>
</comment>
<dbReference type="EMBL" id="CAUYUE010000004">
    <property type="protein sequence ID" value="CAK0770675.1"/>
    <property type="molecule type" value="Genomic_DNA"/>
</dbReference>
<dbReference type="PANTHER" id="PTHR42879">
    <property type="entry name" value="3-OXOACYL-(ACYL-CARRIER-PROTEIN) REDUCTASE"/>
    <property type="match status" value="1"/>
</dbReference>
<dbReference type="PRINTS" id="PR00081">
    <property type="entry name" value="GDHRDH"/>
</dbReference>
<dbReference type="EC" id="1.1.1.100" evidence="3"/>
<dbReference type="AlphaFoldDB" id="A0AAV1HZN2"/>
<dbReference type="InterPro" id="IPR050259">
    <property type="entry name" value="SDR"/>
</dbReference>
<dbReference type="Pfam" id="PF13561">
    <property type="entry name" value="adh_short_C2"/>
    <property type="match status" value="1"/>
</dbReference>
<organism evidence="5 6">
    <name type="scientific">Coccomyxa viridis</name>
    <dbReference type="NCBI Taxonomy" id="1274662"/>
    <lineage>
        <taxon>Eukaryota</taxon>
        <taxon>Viridiplantae</taxon>
        <taxon>Chlorophyta</taxon>
        <taxon>core chlorophytes</taxon>
        <taxon>Trebouxiophyceae</taxon>
        <taxon>Trebouxiophyceae incertae sedis</taxon>
        <taxon>Coccomyxaceae</taxon>
        <taxon>Coccomyxa</taxon>
    </lineage>
</organism>